<accession>A0ABP7QPH2</accession>
<dbReference type="EMBL" id="BAABBP010000003">
    <property type="protein sequence ID" value="GAA3985651.1"/>
    <property type="molecule type" value="Genomic_DNA"/>
</dbReference>
<name>A0ABP7QPH2_9BURK</name>
<protein>
    <recommendedName>
        <fullName evidence="4">DUF1439 domain-containing protein</fullName>
    </recommendedName>
</protein>
<feature type="signal peptide" evidence="1">
    <location>
        <begin position="1"/>
        <end position="23"/>
    </location>
</feature>
<dbReference type="Gene3D" id="3.15.10.40">
    <property type="entry name" value="Uncharacterised protein PF07273, DUF1439"/>
    <property type="match status" value="1"/>
</dbReference>
<comment type="caution">
    <text evidence="2">The sequence shown here is derived from an EMBL/GenBank/DDBJ whole genome shotgun (WGS) entry which is preliminary data.</text>
</comment>
<dbReference type="RefSeq" id="WP_344868141.1">
    <property type="nucleotide sequence ID" value="NZ_BAABBP010000003.1"/>
</dbReference>
<evidence type="ECO:0000256" key="1">
    <source>
        <dbReference type="SAM" id="SignalP"/>
    </source>
</evidence>
<keyword evidence="1" id="KW-0732">Signal</keyword>
<dbReference type="PROSITE" id="PS51257">
    <property type="entry name" value="PROKAR_LIPOPROTEIN"/>
    <property type="match status" value="1"/>
</dbReference>
<keyword evidence="3" id="KW-1185">Reference proteome</keyword>
<evidence type="ECO:0000313" key="3">
    <source>
        <dbReference type="Proteomes" id="UP001501627"/>
    </source>
</evidence>
<gene>
    <name evidence="2" type="ORF">GCM10022279_06050</name>
</gene>
<organism evidence="2 3">
    <name type="scientific">Comamonas faecalis</name>
    <dbReference type="NCBI Taxonomy" id="1387849"/>
    <lineage>
        <taxon>Bacteria</taxon>
        <taxon>Pseudomonadati</taxon>
        <taxon>Pseudomonadota</taxon>
        <taxon>Betaproteobacteria</taxon>
        <taxon>Burkholderiales</taxon>
        <taxon>Comamonadaceae</taxon>
        <taxon>Comamonas</taxon>
    </lineage>
</organism>
<evidence type="ECO:0008006" key="4">
    <source>
        <dbReference type="Google" id="ProtNLM"/>
    </source>
</evidence>
<proteinExistence type="predicted"/>
<feature type="chain" id="PRO_5046296537" description="DUF1439 domain-containing protein" evidence="1">
    <location>
        <begin position="24"/>
        <end position="188"/>
    </location>
</feature>
<sequence length="188" mass="20408">MNPHRRTTLIGLGALALAAAGLAGCSSAPGELSISQHDLQRKLDAQFPRSYPLAGVLQLQLQSPRLTLLPETNRLRAVSELQASSPLLGERTYQGALDVEFGLRWEPSDHTVRARDLFLHALTIDGLPASLAKLAQGAGALLMQAVLEDGVLYQLPEKDIERLRRMRVQPGAITVTQHGLVLQVEPTQ</sequence>
<reference evidence="3" key="1">
    <citation type="journal article" date="2019" name="Int. J. Syst. Evol. Microbiol.">
        <title>The Global Catalogue of Microorganisms (GCM) 10K type strain sequencing project: providing services to taxonomists for standard genome sequencing and annotation.</title>
        <authorList>
            <consortium name="The Broad Institute Genomics Platform"/>
            <consortium name="The Broad Institute Genome Sequencing Center for Infectious Disease"/>
            <person name="Wu L."/>
            <person name="Ma J."/>
        </authorList>
    </citation>
    <scope>NUCLEOTIDE SEQUENCE [LARGE SCALE GENOMIC DNA]</scope>
    <source>
        <strain evidence="3">JCM 17561</strain>
    </source>
</reference>
<evidence type="ECO:0000313" key="2">
    <source>
        <dbReference type="EMBL" id="GAA3985651.1"/>
    </source>
</evidence>
<dbReference type="Proteomes" id="UP001501627">
    <property type="component" value="Unassembled WGS sequence"/>
</dbReference>